<dbReference type="Proteomes" id="UP000789702">
    <property type="component" value="Unassembled WGS sequence"/>
</dbReference>
<keyword evidence="2" id="KW-1185">Reference proteome</keyword>
<comment type="caution">
    <text evidence="1">The sequence shown here is derived from an EMBL/GenBank/DDBJ whole genome shotgun (WGS) entry which is preliminary data.</text>
</comment>
<sequence>LTLNIGEIEMLETQDKTTRTNSRTGAHKPKYRKHVDHNASIDIDESDSNNNSKRATKGTRANYNSSIDFNKCDTNLSEKNIGSALNVGEITNNRVKDCKPKKGKNLESSKKLDKNLQSK</sequence>
<accession>A0ACA9MHI4</accession>
<evidence type="ECO:0000313" key="2">
    <source>
        <dbReference type="Proteomes" id="UP000789702"/>
    </source>
</evidence>
<protein>
    <submittedName>
        <fullName evidence="1">7546_t:CDS:1</fullName>
    </submittedName>
</protein>
<gene>
    <name evidence="1" type="ORF">DHETER_LOCUS6384</name>
</gene>
<dbReference type="EMBL" id="CAJVPU010007982">
    <property type="protein sequence ID" value="CAG8578955.1"/>
    <property type="molecule type" value="Genomic_DNA"/>
</dbReference>
<proteinExistence type="predicted"/>
<feature type="non-terminal residue" evidence="1">
    <location>
        <position position="1"/>
    </location>
</feature>
<name>A0ACA9MHI4_9GLOM</name>
<organism evidence="1 2">
    <name type="scientific">Dentiscutata heterogama</name>
    <dbReference type="NCBI Taxonomy" id="1316150"/>
    <lineage>
        <taxon>Eukaryota</taxon>
        <taxon>Fungi</taxon>
        <taxon>Fungi incertae sedis</taxon>
        <taxon>Mucoromycota</taxon>
        <taxon>Glomeromycotina</taxon>
        <taxon>Glomeromycetes</taxon>
        <taxon>Diversisporales</taxon>
        <taxon>Gigasporaceae</taxon>
        <taxon>Dentiscutata</taxon>
    </lineage>
</organism>
<reference evidence="1" key="1">
    <citation type="submission" date="2021-06" db="EMBL/GenBank/DDBJ databases">
        <authorList>
            <person name="Kallberg Y."/>
            <person name="Tangrot J."/>
            <person name="Rosling A."/>
        </authorList>
    </citation>
    <scope>NUCLEOTIDE SEQUENCE</scope>
    <source>
        <strain evidence="1">IL203A</strain>
    </source>
</reference>
<evidence type="ECO:0000313" key="1">
    <source>
        <dbReference type="EMBL" id="CAG8578955.1"/>
    </source>
</evidence>